<name>A0A239I8G4_9PSED</name>
<dbReference type="Gene3D" id="3.40.50.150">
    <property type="entry name" value="Vaccinia Virus protein VP39"/>
    <property type="match status" value="1"/>
</dbReference>
<keyword evidence="2" id="KW-0489">Methyltransferase</keyword>
<dbReference type="EMBL" id="FNEC01000030">
    <property type="protein sequence ID" value="SDK16522.1"/>
    <property type="molecule type" value="Genomic_DNA"/>
</dbReference>
<dbReference type="Proteomes" id="UP000198309">
    <property type="component" value="Unassembled WGS sequence"/>
</dbReference>
<accession>A0A239I8G4</accession>
<organism evidence="2 5">
    <name type="scientific">Pseudomonas delhiensis</name>
    <dbReference type="NCBI Taxonomy" id="366289"/>
    <lineage>
        <taxon>Bacteria</taxon>
        <taxon>Pseudomonadati</taxon>
        <taxon>Pseudomonadota</taxon>
        <taxon>Gammaproteobacteria</taxon>
        <taxon>Pseudomonadales</taxon>
        <taxon>Pseudomonadaceae</taxon>
        <taxon>Pseudomonas</taxon>
    </lineage>
</organism>
<protein>
    <submittedName>
        <fullName evidence="2">Methyltransferase domain-containing protein</fullName>
    </submittedName>
</protein>
<dbReference type="RefSeq" id="WP_089391365.1">
    <property type="nucleotide sequence ID" value="NZ_FNEC01000030.1"/>
</dbReference>
<feature type="domain" description="Methyltransferase" evidence="1">
    <location>
        <begin position="45"/>
        <end position="139"/>
    </location>
</feature>
<dbReference type="EMBL" id="FZPC01000009">
    <property type="protein sequence ID" value="SNS90136.1"/>
    <property type="molecule type" value="Genomic_DNA"/>
</dbReference>
<dbReference type="SUPFAM" id="SSF53335">
    <property type="entry name" value="S-adenosyl-L-methionine-dependent methyltransferases"/>
    <property type="match status" value="1"/>
</dbReference>
<dbReference type="Proteomes" id="UP000199693">
    <property type="component" value="Unassembled WGS sequence"/>
</dbReference>
<dbReference type="InterPro" id="IPR029063">
    <property type="entry name" value="SAM-dependent_MTases_sf"/>
</dbReference>
<reference evidence="2 5" key="1">
    <citation type="submission" date="2016-10" db="EMBL/GenBank/DDBJ databases">
        <authorList>
            <person name="de Groot N.N."/>
        </authorList>
    </citation>
    <scope>NUCLEOTIDE SEQUENCE [LARGE SCALE GENOMIC DNA]</scope>
    <source>
        <strain evidence="2 5">CCM 7361</strain>
    </source>
</reference>
<dbReference type="Pfam" id="PF13649">
    <property type="entry name" value="Methyltransf_25"/>
    <property type="match status" value="1"/>
</dbReference>
<dbReference type="GO" id="GO:0032259">
    <property type="term" value="P:methylation"/>
    <property type="evidence" value="ECO:0007669"/>
    <property type="project" value="UniProtKB-KW"/>
</dbReference>
<evidence type="ECO:0000313" key="5">
    <source>
        <dbReference type="Proteomes" id="UP000199693"/>
    </source>
</evidence>
<evidence type="ECO:0000259" key="1">
    <source>
        <dbReference type="Pfam" id="PF13649"/>
    </source>
</evidence>
<gene>
    <name evidence="2" type="ORF">SAMN05216189_103056</name>
    <name evidence="3" type="ORF">SAMN06295949_109124</name>
</gene>
<dbReference type="AlphaFoldDB" id="A0A239I8G4"/>
<dbReference type="GO" id="GO:0008168">
    <property type="term" value="F:methyltransferase activity"/>
    <property type="evidence" value="ECO:0007669"/>
    <property type="project" value="UniProtKB-KW"/>
</dbReference>
<dbReference type="InterPro" id="IPR041698">
    <property type="entry name" value="Methyltransf_25"/>
</dbReference>
<keyword evidence="2" id="KW-0808">Transferase</keyword>
<evidence type="ECO:0000313" key="2">
    <source>
        <dbReference type="EMBL" id="SDK16522.1"/>
    </source>
</evidence>
<reference evidence="3 4" key="2">
    <citation type="submission" date="2017-06" db="EMBL/GenBank/DDBJ databases">
        <authorList>
            <person name="Varghese N."/>
            <person name="Submissions S."/>
        </authorList>
    </citation>
    <scope>NUCLEOTIDE SEQUENCE [LARGE SCALE GENOMIC DNA]</scope>
    <source>
        <strain evidence="3 4">RLD-1</strain>
    </source>
</reference>
<evidence type="ECO:0000313" key="3">
    <source>
        <dbReference type="EMBL" id="SNS90136.1"/>
    </source>
</evidence>
<keyword evidence="4" id="KW-1185">Reference proteome</keyword>
<proteinExistence type="predicted"/>
<dbReference type="CDD" id="cd02440">
    <property type="entry name" value="AdoMet_MTases"/>
    <property type="match status" value="1"/>
</dbReference>
<sequence>MVSIQYSDPYALSAEFYDVLSEQQWLKRRDSISAALQEVDPQGLILDVGAGTGPCVQVIADALPQARILALEPSAAMRAALLGRLMRSADLRQRVTVLAGTLEQVTLPPQLSAAVICGTLGYLDALQRQCLWQQLSERLDELGIVIVDVMMLDTPQPVPLMQVACAEIGEHLYRVFLQGEPAGGDLMHWTLDYQVLAGNSVVRRFSAKHDWHTFGLEQVAQEAGVAGFVLEPLGDALIPAAVLRRRPHS</sequence>
<evidence type="ECO:0000313" key="4">
    <source>
        <dbReference type="Proteomes" id="UP000198309"/>
    </source>
</evidence>